<feature type="compositionally biased region" description="Basic residues" evidence="12">
    <location>
        <begin position="159"/>
        <end position="175"/>
    </location>
</feature>
<dbReference type="FunFam" id="3.30.160.60:FF:001506">
    <property type="entry name" value="Zinc finger protein"/>
    <property type="match status" value="1"/>
</dbReference>
<dbReference type="GO" id="GO:0000978">
    <property type="term" value="F:RNA polymerase II cis-regulatory region sequence-specific DNA binding"/>
    <property type="evidence" value="ECO:0007669"/>
    <property type="project" value="TreeGrafter"/>
</dbReference>
<keyword evidence="8" id="KW-0238">DNA-binding</keyword>
<feature type="domain" description="BTB" evidence="13">
    <location>
        <begin position="34"/>
        <end position="100"/>
    </location>
</feature>
<organism evidence="15 16">
    <name type="scientific">Oryzias sinensis</name>
    <name type="common">Chinese medaka</name>
    <dbReference type="NCBI Taxonomy" id="183150"/>
    <lineage>
        <taxon>Eukaryota</taxon>
        <taxon>Metazoa</taxon>
        <taxon>Chordata</taxon>
        <taxon>Craniata</taxon>
        <taxon>Vertebrata</taxon>
        <taxon>Euteleostomi</taxon>
        <taxon>Actinopterygii</taxon>
        <taxon>Neopterygii</taxon>
        <taxon>Teleostei</taxon>
        <taxon>Neoteleostei</taxon>
        <taxon>Acanthomorphata</taxon>
        <taxon>Ovalentaria</taxon>
        <taxon>Atherinomorphae</taxon>
        <taxon>Beloniformes</taxon>
        <taxon>Adrianichthyidae</taxon>
        <taxon>Oryziinae</taxon>
        <taxon>Oryzias</taxon>
    </lineage>
</organism>
<keyword evidence="9" id="KW-0804">Transcription</keyword>
<dbReference type="PANTHER" id="PTHR14003:SF23">
    <property type="entry name" value="ZINC FINGER PROTEIN 143"/>
    <property type="match status" value="1"/>
</dbReference>
<dbReference type="FunFam" id="3.30.160.60:FF:000446">
    <property type="entry name" value="Zinc finger protein"/>
    <property type="match status" value="1"/>
</dbReference>
<feature type="domain" description="C2H2-type" evidence="14">
    <location>
        <begin position="316"/>
        <end position="343"/>
    </location>
</feature>
<reference evidence="15" key="1">
    <citation type="submission" date="2025-08" db="UniProtKB">
        <authorList>
            <consortium name="Ensembl"/>
        </authorList>
    </citation>
    <scope>IDENTIFICATION</scope>
</reference>
<dbReference type="Gene3D" id="3.30.710.10">
    <property type="entry name" value="Potassium Channel Kv1.1, Chain A"/>
    <property type="match status" value="1"/>
</dbReference>
<dbReference type="GO" id="GO:0000981">
    <property type="term" value="F:DNA-binding transcription factor activity, RNA polymerase II-specific"/>
    <property type="evidence" value="ECO:0007669"/>
    <property type="project" value="TreeGrafter"/>
</dbReference>
<evidence type="ECO:0000256" key="3">
    <source>
        <dbReference type="ARBA" id="ARBA00022723"/>
    </source>
</evidence>
<keyword evidence="7" id="KW-0805">Transcription regulation</keyword>
<feature type="region of interest" description="Disordered" evidence="12">
    <location>
        <begin position="525"/>
        <end position="565"/>
    </location>
</feature>
<evidence type="ECO:0000256" key="10">
    <source>
        <dbReference type="ARBA" id="ARBA00023242"/>
    </source>
</evidence>
<evidence type="ECO:0000313" key="16">
    <source>
        <dbReference type="Proteomes" id="UP000694383"/>
    </source>
</evidence>
<feature type="compositionally biased region" description="Low complexity" evidence="12">
    <location>
        <begin position="554"/>
        <end position="565"/>
    </location>
</feature>
<dbReference type="FunFam" id="3.30.160.60:FF:000065">
    <property type="entry name" value="B-cell CLL/lymphoma 6, member B"/>
    <property type="match status" value="1"/>
</dbReference>
<dbReference type="InterPro" id="IPR036236">
    <property type="entry name" value="Znf_C2H2_sf"/>
</dbReference>
<keyword evidence="10" id="KW-0539">Nucleus</keyword>
<dbReference type="FunFam" id="3.30.160.60:FF:000099">
    <property type="entry name" value="Zinc finger protein 79"/>
    <property type="match status" value="1"/>
</dbReference>
<keyword evidence="4" id="KW-0677">Repeat</keyword>
<dbReference type="GO" id="GO:0000785">
    <property type="term" value="C:chromatin"/>
    <property type="evidence" value="ECO:0007669"/>
    <property type="project" value="TreeGrafter"/>
</dbReference>
<evidence type="ECO:0000259" key="14">
    <source>
        <dbReference type="PROSITE" id="PS50157"/>
    </source>
</evidence>
<keyword evidence="16" id="KW-1185">Reference proteome</keyword>
<feature type="domain" description="C2H2-type" evidence="14">
    <location>
        <begin position="233"/>
        <end position="260"/>
    </location>
</feature>
<comment type="similarity">
    <text evidence="2">Belongs to the krueppel C2H2-type zinc-finger protein family.</text>
</comment>
<evidence type="ECO:0000259" key="13">
    <source>
        <dbReference type="PROSITE" id="PS50097"/>
    </source>
</evidence>
<feature type="region of interest" description="Disordered" evidence="12">
    <location>
        <begin position="593"/>
        <end position="613"/>
    </location>
</feature>
<keyword evidence="5 11" id="KW-0863">Zinc-finger</keyword>
<keyword evidence="3" id="KW-0479">Metal-binding</keyword>
<dbReference type="FunFam" id="3.30.160.60:FF:000925">
    <property type="entry name" value="Zinc finger protein 668"/>
    <property type="match status" value="1"/>
</dbReference>
<feature type="domain" description="C2H2-type" evidence="14">
    <location>
        <begin position="400"/>
        <end position="427"/>
    </location>
</feature>
<dbReference type="Proteomes" id="UP000694383">
    <property type="component" value="Unplaced"/>
</dbReference>
<dbReference type="InterPro" id="IPR013087">
    <property type="entry name" value="Znf_C2H2_type"/>
</dbReference>
<evidence type="ECO:0000256" key="12">
    <source>
        <dbReference type="SAM" id="MobiDB-lite"/>
    </source>
</evidence>
<dbReference type="SMART" id="SM00225">
    <property type="entry name" value="BTB"/>
    <property type="match status" value="1"/>
</dbReference>
<evidence type="ECO:0000256" key="8">
    <source>
        <dbReference type="ARBA" id="ARBA00023125"/>
    </source>
</evidence>
<dbReference type="Ensembl" id="ENSOSIT00000006879.1">
    <property type="protein sequence ID" value="ENSOSIP00000006420.1"/>
    <property type="gene ID" value="ENSOSIG00000004140.1"/>
</dbReference>
<dbReference type="PROSITE" id="PS00028">
    <property type="entry name" value="ZINC_FINGER_C2H2_1"/>
    <property type="match status" value="7"/>
</dbReference>
<feature type="domain" description="C2H2-type" evidence="14">
    <location>
        <begin position="261"/>
        <end position="288"/>
    </location>
</feature>
<dbReference type="Pfam" id="PF00651">
    <property type="entry name" value="BTB"/>
    <property type="match status" value="1"/>
</dbReference>
<evidence type="ECO:0000256" key="4">
    <source>
        <dbReference type="ARBA" id="ARBA00022737"/>
    </source>
</evidence>
<dbReference type="SMART" id="SM00355">
    <property type="entry name" value="ZnF_C2H2"/>
    <property type="match status" value="8"/>
</dbReference>
<evidence type="ECO:0000313" key="15">
    <source>
        <dbReference type="Ensembl" id="ENSOSIP00000006420.1"/>
    </source>
</evidence>
<dbReference type="GO" id="GO:0031519">
    <property type="term" value="C:PcG protein complex"/>
    <property type="evidence" value="ECO:0007669"/>
    <property type="project" value="TreeGrafter"/>
</dbReference>
<dbReference type="Pfam" id="PF13912">
    <property type="entry name" value="zf-C2H2_6"/>
    <property type="match status" value="1"/>
</dbReference>
<evidence type="ECO:0000256" key="2">
    <source>
        <dbReference type="ARBA" id="ARBA00006991"/>
    </source>
</evidence>
<dbReference type="GO" id="GO:0005667">
    <property type="term" value="C:transcription regulator complex"/>
    <property type="evidence" value="ECO:0007669"/>
    <property type="project" value="TreeGrafter"/>
</dbReference>
<evidence type="ECO:0000256" key="9">
    <source>
        <dbReference type="ARBA" id="ARBA00023163"/>
    </source>
</evidence>
<dbReference type="GeneTree" id="ENSGT00940000159373"/>
<dbReference type="GO" id="GO:0008270">
    <property type="term" value="F:zinc ion binding"/>
    <property type="evidence" value="ECO:0007669"/>
    <property type="project" value="UniProtKB-KW"/>
</dbReference>
<dbReference type="PANTHER" id="PTHR14003">
    <property type="entry name" value="TRANSCRIPTIONAL REPRESSOR PROTEIN YY"/>
    <property type="match status" value="1"/>
</dbReference>
<dbReference type="FunFam" id="3.30.160.60:FF:000624">
    <property type="entry name" value="zinc finger protein 697"/>
    <property type="match status" value="1"/>
</dbReference>
<dbReference type="InterPro" id="IPR011333">
    <property type="entry name" value="SKP1/BTB/POZ_sf"/>
</dbReference>
<dbReference type="FunFam" id="3.30.160.60:FF:002343">
    <property type="entry name" value="Zinc finger protein 33A"/>
    <property type="match status" value="1"/>
</dbReference>
<reference evidence="15" key="2">
    <citation type="submission" date="2025-09" db="UniProtKB">
        <authorList>
            <consortium name="Ensembl"/>
        </authorList>
    </citation>
    <scope>IDENTIFICATION</scope>
</reference>
<comment type="subcellular location">
    <subcellularLocation>
        <location evidence="1">Nucleus</location>
    </subcellularLocation>
</comment>
<feature type="domain" description="C2H2-type" evidence="14">
    <location>
        <begin position="288"/>
        <end position="315"/>
    </location>
</feature>
<evidence type="ECO:0000256" key="7">
    <source>
        <dbReference type="ARBA" id="ARBA00023015"/>
    </source>
</evidence>
<dbReference type="SUPFAM" id="SSF57667">
    <property type="entry name" value="beta-beta-alpha zinc fingers"/>
    <property type="match status" value="5"/>
</dbReference>
<protein>
    <submittedName>
        <fullName evidence="15">Zinc finger and BTB domain containing 24</fullName>
    </submittedName>
</protein>
<accession>A0A8C7X1X5</accession>
<feature type="domain" description="C2H2-type" evidence="14">
    <location>
        <begin position="372"/>
        <end position="399"/>
    </location>
</feature>
<name>A0A8C7X1X5_9TELE</name>
<keyword evidence="6" id="KW-0862">Zinc</keyword>
<evidence type="ECO:0000256" key="11">
    <source>
        <dbReference type="PROSITE-ProRule" id="PRU00042"/>
    </source>
</evidence>
<dbReference type="PROSITE" id="PS50097">
    <property type="entry name" value="BTB"/>
    <property type="match status" value="1"/>
</dbReference>
<dbReference type="Gene3D" id="3.30.160.60">
    <property type="entry name" value="Classic Zinc Finger"/>
    <property type="match status" value="8"/>
</dbReference>
<feature type="region of interest" description="Disordered" evidence="12">
    <location>
        <begin position="124"/>
        <end position="205"/>
    </location>
</feature>
<dbReference type="SUPFAM" id="SSF54695">
    <property type="entry name" value="POZ domain"/>
    <property type="match status" value="1"/>
</dbReference>
<evidence type="ECO:0000256" key="5">
    <source>
        <dbReference type="ARBA" id="ARBA00022771"/>
    </source>
</evidence>
<feature type="domain" description="C2H2-type" evidence="14">
    <location>
        <begin position="344"/>
        <end position="371"/>
    </location>
</feature>
<dbReference type="AlphaFoldDB" id="A0A8C7X1X5"/>
<dbReference type="PROSITE" id="PS50157">
    <property type="entry name" value="ZINC_FINGER_C2H2_2"/>
    <property type="match status" value="8"/>
</dbReference>
<dbReference type="Pfam" id="PF00096">
    <property type="entry name" value="zf-C2H2"/>
    <property type="match status" value="7"/>
</dbReference>
<evidence type="ECO:0000256" key="6">
    <source>
        <dbReference type="ARBA" id="ARBA00022833"/>
    </source>
</evidence>
<feature type="domain" description="C2H2-type" evidence="14">
    <location>
        <begin position="205"/>
        <end position="232"/>
    </location>
</feature>
<sequence length="613" mass="67648">MSRRGPASPLVAARSHEQRVLRRFDELRREEQLCDVTLVVEDVRFKAHKALLAASSDFFSVMFTGGEQLHPSTLRLDGMTADAFAAALDFIYGAQVRVEERAAAPLLSAARRVELGELVRALTEPSRDGGGATKLLRRKRGRPRREEGEAPPTDDAAAQRRHSERKVRPPAKFRGYKVSSDRAGGEEEEEAGRRGGRKRHPPSEARCGDCGKVFKHHLFLQVHRRTHTGEKPFHCPACGKSFTQKHTLQAHQRVHSGERPFVCAVCSKSLSTKHSLQEHMSLHQEKTFTCDKCEKSFTQKRQLKNHYRTHTGKSLPECAECQRRFMDTAQLKKHLRTHTGEKPFTCEICGKCFTAKSTLQTHIRIHRGEKPFDCGVCGKTFSDPSARRRHAATHSGKKAFTCSVCSLSFTRLDNLKTHAKTHSREGGVQEEPRGALLLQPPLGSEPEIQLLVTDQNLSFAAGQQEISLLAADGGAAHPAHSRFTLLAQTDAVTPPIHAVGMLDSATPPHPEQMHIITLSREAVEQLQAHHETPPSHGTAPGQVSRPPSRAIHVSSQSGQPISISQTSQQLCSQHIQGQSFQIQAGTVSYLYASGLPQDTPPPESTPLQKLPGS</sequence>
<evidence type="ECO:0000256" key="1">
    <source>
        <dbReference type="ARBA" id="ARBA00004123"/>
    </source>
</evidence>
<proteinExistence type="inferred from homology"/>
<dbReference type="InterPro" id="IPR000210">
    <property type="entry name" value="BTB/POZ_dom"/>
</dbReference>